<evidence type="ECO:0000256" key="4">
    <source>
        <dbReference type="ARBA" id="ARBA00023014"/>
    </source>
</evidence>
<evidence type="ECO:0000256" key="1">
    <source>
        <dbReference type="ARBA" id="ARBA00022485"/>
    </source>
</evidence>
<dbReference type="Gene3D" id="2.60.300.12">
    <property type="entry name" value="HesB-like domain"/>
    <property type="match status" value="1"/>
</dbReference>
<name>A0A420EL88_9ALTE</name>
<organism evidence="8 9">
    <name type="scientific">Alginatibacterium sediminis</name>
    <dbReference type="NCBI Taxonomy" id="2164068"/>
    <lineage>
        <taxon>Bacteria</taxon>
        <taxon>Pseudomonadati</taxon>
        <taxon>Pseudomonadota</taxon>
        <taxon>Gammaproteobacteria</taxon>
        <taxon>Alteromonadales</taxon>
        <taxon>Alteromonadaceae</taxon>
        <taxon>Alginatibacterium</taxon>
    </lineage>
</organism>
<dbReference type="GO" id="GO:0016226">
    <property type="term" value="P:iron-sulfur cluster assembly"/>
    <property type="evidence" value="ECO:0007669"/>
    <property type="project" value="UniProtKB-UniRule"/>
</dbReference>
<evidence type="ECO:0000256" key="2">
    <source>
        <dbReference type="ARBA" id="ARBA00022723"/>
    </source>
</evidence>
<proteinExistence type="inferred from homology"/>
<sequence>MIHISDSAQEHFAKLLEKQPEGTNIRVFVVNPGTPNAECGVSYCPIDSVEDEDTRLKFKYFDALVDDTSVAYLEEAEIDYVTDKMGAQLTLKAPNAKMKKVSDDASLIERVEYVIQTQVNPGLASHGGNVTVLELDDQGVAVLQFGGGCNGCSQVDFTLKEGIEKQLLELFPGELTGVRDITEHEAGEHSYY</sequence>
<feature type="domain" description="NIF system FeS cluster assembly NifU C-terminal" evidence="6">
    <location>
        <begin position="111"/>
        <end position="174"/>
    </location>
</feature>
<dbReference type="Pfam" id="PF01106">
    <property type="entry name" value="NifU"/>
    <property type="match status" value="1"/>
</dbReference>
<dbReference type="GO" id="GO:0005506">
    <property type="term" value="F:iron ion binding"/>
    <property type="evidence" value="ECO:0007669"/>
    <property type="project" value="InterPro"/>
</dbReference>
<dbReference type="Pfam" id="PF01521">
    <property type="entry name" value="Fe-S_biosyn"/>
    <property type="match status" value="1"/>
</dbReference>
<keyword evidence="2 5" id="KW-0479">Metal-binding</keyword>
<dbReference type="GO" id="GO:0051539">
    <property type="term" value="F:4 iron, 4 sulfur cluster binding"/>
    <property type="evidence" value="ECO:0007669"/>
    <property type="project" value="UniProtKB-UniRule"/>
</dbReference>
<dbReference type="Gene3D" id="3.30.300.130">
    <property type="entry name" value="Fe-S cluster assembly (FSCA)"/>
    <property type="match status" value="1"/>
</dbReference>
<dbReference type="InterPro" id="IPR035903">
    <property type="entry name" value="HesB-like_dom_sf"/>
</dbReference>
<evidence type="ECO:0000259" key="6">
    <source>
        <dbReference type="Pfam" id="PF01106"/>
    </source>
</evidence>
<evidence type="ECO:0000259" key="7">
    <source>
        <dbReference type="Pfam" id="PF01521"/>
    </source>
</evidence>
<evidence type="ECO:0000256" key="5">
    <source>
        <dbReference type="HAMAP-Rule" id="MF_01637"/>
    </source>
</evidence>
<dbReference type="NCBIfam" id="TIGR03341">
    <property type="entry name" value="YhgI_GntY"/>
    <property type="match status" value="1"/>
</dbReference>
<dbReference type="SUPFAM" id="SSF89360">
    <property type="entry name" value="HesB-like domain"/>
    <property type="match status" value="1"/>
</dbReference>
<evidence type="ECO:0000313" key="8">
    <source>
        <dbReference type="EMBL" id="RKF21477.1"/>
    </source>
</evidence>
<dbReference type="EMBL" id="RAQO01000002">
    <property type="protein sequence ID" value="RKF21477.1"/>
    <property type="molecule type" value="Genomic_DNA"/>
</dbReference>
<dbReference type="InterPro" id="IPR001075">
    <property type="entry name" value="NIF_FeS_clus_asmbl_NifU_C"/>
</dbReference>
<dbReference type="RefSeq" id="WP_120353280.1">
    <property type="nucleotide sequence ID" value="NZ_RAQO01000002.1"/>
</dbReference>
<protein>
    <recommendedName>
        <fullName evidence="5">Fe/S biogenesis protein NfuA</fullName>
    </recommendedName>
</protein>
<dbReference type="PANTHER" id="PTHR11178:SF51">
    <property type="entry name" value="FE_S BIOGENESIS PROTEIN NFUA"/>
    <property type="match status" value="1"/>
</dbReference>
<keyword evidence="9" id="KW-1185">Reference proteome</keyword>
<keyword evidence="1 5" id="KW-0004">4Fe-4S</keyword>
<feature type="binding site" evidence="5">
    <location>
        <position position="152"/>
    </location>
    <ligand>
        <name>[4Fe-4S] cluster</name>
        <dbReference type="ChEBI" id="CHEBI:49883"/>
    </ligand>
</feature>
<dbReference type="InterPro" id="IPR000361">
    <property type="entry name" value="ATAP_core_dom"/>
</dbReference>
<dbReference type="NCBIfam" id="NF008392">
    <property type="entry name" value="PRK11190.1"/>
    <property type="match status" value="1"/>
</dbReference>
<dbReference type="Proteomes" id="UP000286482">
    <property type="component" value="Unassembled WGS sequence"/>
</dbReference>
<feature type="binding site" evidence="5">
    <location>
        <position position="149"/>
    </location>
    <ligand>
        <name>[4Fe-4S] cluster</name>
        <dbReference type="ChEBI" id="CHEBI:49883"/>
    </ligand>
</feature>
<reference evidence="8 9" key="1">
    <citation type="submission" date="2018-09" db="EMBL/GenBank/DDBJ databases">
        <authorList>
            <person name="Wang Z."/>
        </authorList>
    </citation>
    <scope>NUCLEOTIDE SEQUENCE [LARGE SCALE GENOMIC DNA]</scope>
    <source>
        <strain evidence="8 9">ALS 81</strain>
    </source>
</reference>
<comment type="similarity">
    <text evidence="5">Belongs to the NfuA family.</text>
</comment>
<evidence type="ECO:0000256" key="3">
    <source>
        <dbReference type="ARBA" id="ARBA00023004"/>
    </source>
</evidence>
<dbReference type="HAMAP" id="MF_01637">
    <property type="entry name" value="Fe_S_biogen_NfuA"/>
    <property type="match status" value="1"/>
</dbReference>
<dbReference type="InterPro" id="IPR017726">
    <property type="entry name" value="Fe/S_biogenesis_protein_NfuA"/>
</dbReference>
<keyword evidence="4 5" id="KW-0411">Iron-sulfur</keyword>
<dbReference type="SUPFAM" id="SSF117916">
    <property type="entry name" value="Fe-S cluster assembly (FSCA) domain-like"/>
    <property type="match status" value="1"/>
</dbReference>
<comment type="caution">
    <text evidence="8">The sequence shown here is derived from an EMBL/GenBank/DDBJ whole genome shotgun (WGS) entry which is preliminary data.</text>
</comment>
<comment type="subunit">
    <text evidence="5">Homodimer.</text>
</comment>
<dbReference type="OrthoDB" id="9785450at2"/>
<keyword evidence="3 5" id="KW-0408">Iron</keyword>
<evidence type="ECO:0000313" key="9">
    <source>
        <dbReference type="Proteomes" id="UP000286482"/>
    </source>
</evidence>
<dbReference type="GO" id="GO:0051604">
    <property type="term" value="P:protein maturation"/>
    <property type="evidence" value="ECO:0007669"/>
    <property type="project" value="UniProtKB-UniRule"/>
</dbReference>
<accession>A0A420EL88</accession>
<dbReference type="InterPro" id="IPR034904">
    <property type="entry name" value="FSCA_dom_sf"/>
</dbReference>
<feature type="domain" description="Core" evidence="7">
    <location>
        <begin position="2"/>
        <end position="98"/>
    </location>
</feature>
<comment type="cofactor">
    <cofactor evidence="5">
        <name>[4Fe-4S] cluster</name>
        <dbReference type="ChEBI" id="CHEBI:49883"/>
    </cofactor>
    <text evidence="5">Binds 1 [4Fe-4S] cluster per subunit. The cluster is presumably bound at the interface of two monomers.</text>
</comment>
<dbReference type="AlphaFoldDB" id="A0A420EL88"/>
<comment type="function">
    <text evidence="5">Involved in iron-sulfur cluster biogenesis. Binds a 4Fe-4S cluster, can transfer this cluster to apoproteins, and thereby intervenes in the maturation of Fe/S proteins. Could also act as a scaffold/chaperone for damaged Fe/S proteins.</text>
</comment>
<gene>
    <name evidence="5 8" type="primary">nfuA</name>
    <name evidence="8" type="ORF">DBZ36_02170</name>
</gene>
<dbReference type="PANTHER" id="PTHR11178">
    <property type="entry name" value="IRON-SULFUR CLUSTER SCAFFOLD PROTEIN NFU-RELATED"/>
    <property type="match status" value="1"/>
</dbReference>